<comment type="similarity">
    <text evidence="1 4">Belongs to the glycosyl hydrolase 1 family.</text>
</comment>
<dbReference type="InterPro" id="IPR001360">
    <property type="entry name" value="Glyco_hydro_1"/>
</dbReference>
<dbReference type="PANTHER" id="PTHR10353">
    <property type="entry name" value="GLYCOSYL HYDROLASE"/>
    <property type="match status" value="1"/>
</dbReference>
<feature type="chain" id="PRO_5047043158" evidence="5">
    <location>
        <begin position="29"/>
        <end position="266"/>
    </location>
</feature>
<reference evidence="6 7" key="1">
    <citation type="submission" date="2024-03" db="EMBL/GenBank/DDBJ databases">
        <authorList>
            <person name="Gkanogiannis A."/>
            <person name="Becerra Lopez-Lavalle L."/>
        </authorList>
    </citation>
    <scope>NUCLEOTIDE SEQUENCE [LARGE SCALE GENOMIC DNA]</scope>
</reference>
<keyword evidence="2" id="KW-0378">Hydrolase</keyword>
<dbReference type="Pfam" id="PF00232">
    <property type="entry name" value="Glyco_hydro_1"/>
    <property type="match status" value="1"/>
</dbReference>
<sequence>MGFKNISTVFFLSFLLLIIVLLSEAVLAVEPTKPMDTLRRSNFSKDFVFGSSSSSYQYEGAALMYGKGPSIWDTYTHQHPERIADRSNGDIAVDQYHRYKEDVAIMKQIGFDGYKISISWPRILPKGKLIGGVNQEGIQYYNNLFNELLANGVQPFVTLFHWELPQTLQDEYHGFLSNQIIDDFRDYAELCFKEFGDRVKHWITFNEQYIFSINGYAIGAFAPGRCSSWQQYNCLGGDSATEPYIIGHHQILAHAATVKVYKIRYQ</sequence>
<dbReference type="SUPFAM" id="SSF51445">
    <property type="entry name" value="(Trans)glycosidases"/>
    <property type="match status" value="1"/>
</dbReference>
<dbReference type="PROSITE" id="PS00653">
    <property type="entry name" value="GLYCOSYL_HYDROL_F1_2"/>
    <property type="match status" value="1"/>
</dbReference>
<feature type="non-terminal residue" evidence="6">
    <location>
        <position position="1"/>
    </location>
</feature>
<proteinExistence type="inferred from homology"/>
<evidence type="ECO:0000256" key="1">
    <source>
        <dbReference type="ARBA" id="ARBA00010838"/>
    </source>
</evidence>
<protein>
    <submittedName>
        <fullName evidence="6">Uncharacterized protein</fullName>
    </submittedName>
</protein>
<keyword evidence="5" id="KW-0732">Signal</keyword>
<evidence type="ECO:0000313" key="6">
    <source>
        <dbReference type="EMBL" id="CAK9328038.1"/>
    </source>
</evidence>
<dbReference type="InterPro" id="IPR017853">
    <property type="entry name" value="GH"/>
</dbReference>
<gene>
    <name evidence="6" type="ORF">CITCOLO1_LOCUS20441</name>
</gene>
<keyword evidence="3" id="KW-0326">Glycosidase</keyword>
<evidence type="ECO:0000256" key="3">
    <source>
        <dbReference type="ARBA" id="ARBA00023295"/>
    </source>
</evidence>
<accession>A0ABP0Z5I9</accession>
<feature type="signal peptide" evidence="5">
    <location>
        <begin position="1"/>
        <end position="28"/>
    </location>
</feature>
<dbReference type="InterPro" id="IPR033132">
    <property type="entry name" value="GH_1_N_CS"/>
</dbReference>
<evidence type="ECO:0000256" key="5">
    <source>
        <dbReference type="SAM" id="SignalP"/>
    </source>
</evidence>
<dbReference type="Proteomes" id="UP001642487">
    <property type="component" value="Chromosome 8"/>
</dbReference>
<keyword evidence="7" id="KW-1185">Reference proteome</keyword>
<evidence type="ECO:0000256" key="4">
    <source>
        <dbReference type="RuleBase" id="RU003690"/>
    </source>
</evidence>
<name>A0ABP0Z5I9_9ROSI</name>
<dbReference type="Gene3D" id="3.20.20.80">
    <property type="entry name" value="Glycosidases"/>
    <property type="match status" value="1"/>
</dbReference>
<dbReference type="PANTHER" id="PTHR10353:SF137">
    <property type="entry name" value="MYROSINASE 3-RELATED"/>
    <property type="match status" value="1"/>
</dbReference>
<evidence type="ECO:0000256" key="2">
    <source>
        <dbReference type="ARBA" id="ARBA00022801"/>
    </source>
</evidence>
<evidence type="ECO:0000313" key="7">
    <source>
        <dbReference type="Proteomes" id="UP001642487"/>
    </source>
</evidence>
<dbReference type="EMBL" id="OZ021742">
    <property type="protein sequence ID" value="CAK9328038.1"/>
    <property type="molecule type" value="Genomic_DNA"/>
</dbReference>
<organism evidence="6 7">
    <name type="scientific">Citrullus colocynthis</name>
    <name type="common">colocynth</name>
    <dbReference type="NCBI Taxonomy" id="252529"/>
    <lineage>
        <taxon>Eukaryota</taxon>
        <taxon>Viridiplantae</taxon>
        <taxon>Streptophyta</taxon>
        <taxon>Embryophyta</taxon>
        <taxon>Tracheophyta</taxon>
        <taxon>Spermatophyta</taxon>
        <taxon>Magnoliopsida</taxon>
        <taxon>eudicotyledons</taxon>
        <taxon>Gunneridae</taxon>
        <taxon>Pentapetalae</taxon>
        <taxon>rosids</taxon>
        <taxon>fabids</taxon>
        <taxon>Cucurbitales</taxon>
        <taxon>Cucurbitaceae</taxon>
        <taxon>Benincaseae</taxon>
        <taxon>Citrullus</taxon>
    </lineage>
</organism>